<dbReference type="RefSeq" id="XP_019541623.3">
    <property type="nucleotide sequence ID" value="XM_019686078.3"/>
</dbReference>
<accession>A0ABM1YKX4</accession>
<evidence type="ECO:0000313" key="1">
    <source>
        <dbReference type="EnsemblMetazoa" id="AALFPA23_010101.P14037"/>
    </source>
</evidence>
<keyword evidence="2" id="KW-1185">Reference proteome</keyword>
<reference evidence="1" key="2">
    <citation type="submission" date="2025-05" db="UniProtKB">
        <authorList>
            <consortium name="EnsemblMetazoa"/>
        </authorList>
    </citation>
    <scope>IDENTIFICATION</scope>
    <source>
        <strain evidence="1">Foshan</strain>
    </source>
</reference>
<dbReference type="EnsemblMetazoa" id="AALFPA23_010101.R14037">
    <property type="protein sequence ID" value="AALFPA23_010101.P14037"/>
    <property type="gene ID" value="AALFPA23_010101"/>
</dbReference>
<name>A0ABM1YKX4_AEDAL</name>
<dbReference type="GeneID" id="109412439"/>
<organism evidence="1 2">
    <name type="scientific">Aedes albopictus</name>
    <name type="common">Asian tiger mosquito</name>
    <name type="synonym">Stegomyia albopicta</name>
    <dbReference type="NCBI Taxonomy" id="7160"/>
    <lineage>
        <taxon>Eukaryota</taxon>
        <taxon>Metazoa</taxon>
        <taxon>Ecdysozoa</taxon>
        <taxon>Arthropoda</taxon>
        <taxon>Hexapoda</taxon>
        <taxon>Insecta</taxon>
        <taxon>Pterygota</taxon>
        <taxon>Neoptera</taxon>
        <taxon>Endopterygota</taxon>
        <taxon>Diptera</taxon>
        <taxon>Nematocera</taxon>
        <taxon>Culicoidea</taxon>
        <taxon>Culicidae</taxon>
        <taxon>Culicinae</taxon>
        <taxon>Aedini</taxon>
        <taxon>Aedes</taxon>
        <taxon>Stegomyia</taxon>
    </lineage>
</organism>
<proteinExistence type="predicted"/>
<evidence type="ECO:0000313" key="2">
    <source>
        <dbReference type="Proteomes" id="UP000069940"/>
    </source>
</evidence>
<sequence>MKSLISFVILLIAFSRTFEAFYLALGSRLPGDKLLYSFYLESGPHAEARDIMLTFDYRVDYLIMSREFLTVINFTRPDDDLMPNFFGSVELSSTHLFMTPVRRNVTSWWLQGDLYGFDEEPFPAN</sequence>
<reference evidence="2" key="1">
    <citation type="journal article" date="2015" name="Proc. Natl. Acad. Sci. U.S.A.">
        <title>Genome sequence of the Asian Tiger mosquito, Aedes albopictus, reveals insights into its biology, genetics, and evolution.</title>
        <authorList>
            <person name="Chen X.G."/>
            <person name="Jiang X."/>
            <person name="Gu J."/>
            <person name="Xu M."/>
            <person name="Wu Y."/>
            <person name="Deng Y."/>
            <person name="Zhang C."/>
            <person name="Bonizzoni M."/>
            <person name="Dermauw W."/>
            <person name="Vontas J."/>
            <person name="Armbruster P."/>
            <person name="Huang X."/>
            <person name="Yang Y."/>
            <person name="Zhang H."/>
            <person name="He W."/>
            <person name="Peng H."/>
            <person name="Liu Y."/>
            <person name="Wu K."/>
            <person name="Chen J."/>
            <person name="Lirakis M."/>
            <person name="Topalis P."/>
            <person name="Van Leeuwen T."/>
            <person name="Hall A.B."/>
            <person name="Jiang X."/>
            <person name="Thorpe C."/>
            <person name="Mueller R.L."/>
            <person name="Sun C."/>
            <person name="Waterhouse R.M."/>
            <person name="Yan G."/>
            <person name="Tu Z.J."/>
            <person name="Fang X."/>
            <person name="James A.A."/>
        </authorList>
    </citation>
    <scope>NUCLEOTIDE SEQUENCE [LARGE SCALE GENOMIC DNA]</scope>
    <source>
        <strain evidence="2">Foshan</strain>
    </source>
</reference>
<protein>
    <recommendedName>
        <fullName evidence="3">Secreted protein</fullName>
    </recommendedName>
</protein>
<evidence type="ECO:0008006" key="3">
    <source>
        <dbReference type="Google" id="ProtNLM"/>
    </source>
</evidence>
<dbReference type="Proteomes" id="UP000069940">
    <property type="component" value="Unassembled WGS sequence"/>
</dbReference>